<dbReference type="Gene3D" id="3.40.50.1110">
    <property type="entry name" value="SGNH hydrolase"/>
    <property type="match status" value="1"/>
</dbReference>
<feature type="transmembrane region" description="Helical" evidence="2">
    <location>
        <begin position="549"/>
        <end position="569"/>
    </location>
</feature>
<evidence type="ECO:0000256" key="1">
    <source>
        <dbReference type="ARBA" id="ARBA00022801"/>
    </source>
</evidence>
<keyword evidence="1" id="KW-0378">Hydrolase</keyword>
<accession>A0AA36DSU5</accession>
<feature type="transmembrane region" description="Helical" evidence="2">
    <location>
        <begin position="34"/>
        <end position="52"/>
    </location>
</feature>
<feature type="transmembrane region" description="Helical" evidence="2">
    <location>
        <begin position="304"/>
        <end position="326"/>
    </location>
</feature>
<keyword evidence="2" id="KW-1133">Transmembrane helix</keyword>
<evidence type="ECO:0000259" key="3">
    <source>
        <dbReference type="Pfam" id="PF03629"/>
    </source>
</evidence>
<gene>
    <name evidence="4" type="ORF">CYNAS_LOCUS4349</name>
    <name evidence="5" type="ORF">CYNAS_LOCUS4350</name>
</gene>
<keyword evidence="6" id="KW-1185">Reference proteome</keyword>
<dbReference type="GO" id="GO:0016787">
    <property type="term" value="F:hydrolase activity"/>
    <property type="evidence" value="ECO:0007669"/>
    <property type="project" value="UniProtKB-KW"/>
</dbReference>
<feature type="transmembrane region" description="Helical" evidence="2">
    <location>
        <begin position="6"/>
        <end position="22"/>
    </location>
</feature>
<dbReference type="EMBL" id="CATQJL010000095">
    <property type="protein sequence ID" value="CAJ0592367.1"/>
    <property type="molecule type" value="Genomic_DNA"/>
</dbReference>
<feature type="domain" description="Sialate O-acetylesterase" evidence="3">
    <location>
        <begin position="71"/>
        <end position="230"/>
    </location>
</feature>
<evidence type="ECO:0000313" key="4">
    <source>
        <dbReference type="EMBL" id="CAJ0592366.1"/>
    </source>
</evidence>
<protein>
    <recommendedName>
        <fullName evidence="3">Sialate O-acetylesterase domain-containing protein</fullName>
    </recommendedName>
</protein>
<evidence type="ECO:0000256" key="2">
    <source>
        <dbReference type="SAM" id="Phobius"/>
    </source>
</evidence>
<dbReference type="InterPro" id="IPR036514">
    <property type="entry name" value="SGNH_hydro_sf"/>
</dbReference>
<reference evidence="5" key="1">
    <citation type="submission" date="2023-07" db="EMBL/GenBank/DDBJ databases">
        <authorList>
            <consortium name="CYATHOMIX"/>
        </authorList>
    </citation>
    <scope>NUCLEOTIDE SEQUENCE</scope>
    <source>
        <strain evidence="5">N/A</strain>
    </source>
</reference>
<dbReference type="Pfam" id="PF03629">
    <property type="entry name" value="SASA"/>
    <property type="match status" value="1"/>
</dbReference>
<dbReference type="Proteomes" id="UP001176961">
    <property type="component" value="Unassembled WGS sequence"/>
</dbReference>
<organism evidence="5 6">
    <name type="scientific">Cylicocyclus nassatus</name>
    <name type="common">Nematode worm</name>
    <dbReference type="NCBI Taxonomy" id="53992"/>
    <lineage>
        <taxon>Eukaryota</taxon>
        <taxon>Metazoa</taxon>
        <taxon>Ecdysozoa</taxon>
        <taxon>Nematoda</taxon>
        <taxon>Chromadorea</taxon>
        <taxon>Rhabditida</taxon>
        <taxon>Rhabditina</taxon>
        <taxon>Rhabditomorpha</taxon>
        <taxon>Strongyloidea</taxon>
        <taxon>Strongylidae</taxon>
        <taxon>Cylicocyclus</taxon>
    </lineage>
</organism>
<keyword evidence="2" id="KW-0812">Transmembrane</keyword>
<dbReference type="AlphaFoldDB" id="A0AA36DSU5"/>
<dbReference type="InterPro" id="IPR005181">
    <property type="entry name" value="SASA"/>
</dbReference>
<dbReference type="EMBL" id="CATQJL010000095">
    <property type="protein sequence ID" value="CAJ0592366.1"/>
    <property type="molecule type" value="Genomic_DNA"/>
</dbReference>
<evidence type="ECO:0000313" key="6">
    <source>
        <dbReference type="Proteomes" id="UP001176961"/>
    </source>
</evidence>
<keyword evidence="2" id="KW-0472">Membrane</keyword>
<evidence type="ECO:0000313" key="5">
    <source>
        <dbReference type="EMBL" id="CAJ0592367.1"/>
    </source>
</evidence>
<sequence>MDSTLLMIIPVLVIAAILIISAKTETSGTIFGKILAVGISLILVVGILIPAVQNSDVDYSPLSPAPKENVLDVFLLAGQSNAAYGVYEVSEAAPAPEYGTSYYFGTSTNPVYFLGSTIMSGTYSLAGMGAYDMCNTSGTPKIGNVELPFAGEYTQYSGHDMYMINCGVSGTSISDWQPGEYCYTYALDVFTTAMEQIDVSQYSAVNLCSILWIQGENDAYMIATEYVDLFLTMWASMQTWEYSSQHFEQIIISQTRYASAPNSSIAQKMLGDGDYSGVYLGCTLANSFSTSSGSLVADGIDMKLINGVLTIVVAIILVAVLVVPVIDSEADSVTTTYANGSGTLAQALETTPAAHTIEYTSGTTFTVDGETYQLGTYGRLGIFASDECSLQLNSSGGQIYIMQKGINQITATLSDGFKVETTASGSVTITYGSSTITHPYSWTVMLNPQGTYVWNSISSGNARYIYDVEDIIVAYSFVSGNNYCTYVDGVAKVNGNSSAFTATTAEVEGTDGKLQTVNKLMFGEFEIQFGYVPVTVSYIDAESSQIISLLYIIPLLLLVSVVVIATGFMRSRN</sequence>
<dbReference type="SUPFAM" id="SSF52266">
    <property type="entry name" value="SGNH hydrolase"/>
    <property type="match status" value="1"/>
</dbReference>
<feature type="transmembrane region" description="Helical" evidence="2">
    <location>
        <begin position="111"/>
        <end position="131"/>
    </location>
</feature>
<proteinExistence type="predicted"/>
<comment type="caution">
    <text evidence="5">The sequence shown here is derived from an EMBL/GenBank/DDBJ whole genome shotgun (WGS) entry which is preliminary data.</text>
</comment>
<name>A0AA36DSU5_CYLNA</name>